<dbReference type="Pfam" id="PF00583">
    <property type="entry name" value="Acetyltransf_1"/>
    <property type="match status" value="1"/>
</dbReference>
<dbReference type="PROSITE" id="PS51186">
    <property type="entry name" value="GNAT"/>
    <property type="match status" value="1"/>
</dbReference>
<sequence>MSISKDIDSYIVRIGKIEDAEAILDIQKSVVSEGEFLISVSEEFNKTSSQQKEWVQSILESENETLIVAEKDGEVVGWVVFEITKNRKRLSHTGSFGMLIRKGYRGLGIGKMLLKTLLEWAEKNPLIEKVSLGVFSTNHRAISLYKKMGFIEEGRKIKEFKFNDNEYVDDILMYKLVK</sequence>
<comment type="caution">
    <text evidence="2">The sequence shown here is derived from an EMBL/GenBank/DDBJ whole genome shotgun (WGS) entry which is preliminary data.</text>
</comment>
<dbReference type="RefSeq" id="WP_336483856.1">
    <property type="nucleotide sequence ID" value="NZ_JBAWSV010000008.1"/>
</dbReference>
<dbReference type="CDD" id="cd04301">
    <property type="entry name" value="NAT_SF"/>
    <property type="match status" value="1"/>
</dbReference>
<proteinExistence type="predicted"/>
<dbReference type="Gene3D" id="3.40.630.30">
    <property type="match status" value="1"/>
</dbReference>
<keyword evidence="3" id="KW-1185">Reference proteome</keyword>
<evidence type="ECO:0000313" key="2">
    <source>
        <dbReference type="EMBL" id="MEI4831785.1"/>
    </source>
</evidence>
<dbReference type="InterPro" id="IPR000182">
    <property type="entry name" value="GNAT_dom"/>
</dbReference>
<reference evidence="2 3" key="1">
    <citation type="submission" date="2024-01" db="EMBL/GenBank/DDBJ databases">
        <title>Seven novel Bacillus-like species.</title>
        <authorList>
            <person name="Liu G."/>
        </authorList>
    </citation>
    <scope>NUCLEOTIDE SEQUENCE [LARGE SCALE GENOMIC DNA]</scope>
    <source>
        <strain evidence="2 3">FJAT-53711</strain>
    </source>
</reference>
<dbReference type="Proteomes" id="UP001367922">
    <property type="component" value="Unassembled WGS sequence"/>
</dbReference>
<evidence type="ECO:0000259" key="1">
    <source>
        <dbReference type="PROSITE" id="PS51186"/>
    </source>
</evidence>
<dbReference type="EMBL" id="JBAWSV010000008">
    <property type="protein sequence ID" value="MEI4831785.1"/>
    <property type="molecule type" value="Genomic_DNA"/>
</dbReference>
<dbReference type="InterPro" id="IPR016181">
    <property type="entry name" value="Acyl_CoA_acyltransferase"/>
</dbReference>
<evidence type="ECO:0000313" key="3">
    <source>
        <dbReference type="Proteomes" id="UP001367922"/>
    </source>
</evidence>
<name>A0ABU8G0K0_9BACI</name>
<organism evidence="2 3">
    <name type="scientific">Bacillus yunxiaonensis</name>
    <dbReference type="NCBI Taxonomy" id="3127665"/>
    <lineage>
        <taxon>Bacteria</taxon>
        <taxon>Bacillati</taxon>
        <taxon>Bacillota</taxon>
        <taxon>Bacilli</taxon>
        <taxon>Bacillales</taxon>
        <taxon>Bacillaceae</taxon>
        <taxon>Bacillus</taxon>
    </lineage>
</organism>
<accession>A0ABU8G0K0</accession>
<dbReference type="PANTHER" id="PTHR43415">
    <property type="entry name" value="SPERMIDINE N(1)-ACETYLTRANSFERASE"/>
    <property type="match status" value="1"/>
</dbReference>
<gene>
    <name evidence="2" type="ORF">WAX78_20370</name>
</gene>
<protein>
    <submittedName>
        <fullName evidence="2">GNAT family N-acetyltransferase</fullName>
    </submittedName>
</protein>
<dbReference type="SUPFAM" id="SSF55729">
    <property type="entry name" value="Acyl-CoA N-acyltransferases (Nat)"/>
    <property type="match status" value="1"/>
</dbReference>
<feature type="domain" description="N-acetyltransferase" evidence="1">
    <location>
        <begin position="10"/>
        <end position="178"/>
    </location>
</feature>
<dbReference type="PANTHER" id="PTHR43415:SF3">
    <property type="entry name" value="GNAT-FAMILY ACETYLTRANSFERASE"/>
    <property type="match status" value="1"/>
</dbReference>